<accession>A0AAD5SVS8</accession>
<dbReference type="EMBL" id="JADGJH010001482">
    <property type="protein sequence ID" value="KAJ3113029.1"/>
    <property type="molecule type" value="Genomic_DNA"/>
</dbReference>
<gene>
    <name evidence="2" type="ORF">HK100_002124</name>
</gene>
<sequence length="300" mass="32769">MQHQSQRRVSVGNVCADEKVEIRDFAYRASDARHFGAPGSASFAAHSKGKAKNTESENANIDEKENERPPEILANDEAIEKHVFLPLIGGSDDDDDDDDNADDDNPSLHVTNRFPFLLEHIRRALNATTAAKPPLHVARAKALFDFVKGADCEMDIQENNHLLLVTTTLTSTATISTSATATTTDKKSDRFASIEDLNSVTGSAASPVAPPPQYKTASVLKMLPEAAELRDHLQEFLDMQEDYGVGWVVALKINLRNVGGGVLTESIIGEKNIDVERVRVVHRFVARLVDIGLVPLSYVG</sequence>
<comment type="caution">
    <text evidence="2">The sequence shown here is derived from an EMBL/GenBank/DDBJ whole genome shotgun (WGS) entry which is preliminary data.</text>
</comment>
<organism evidence="2 3">
    <name type="scientific">Physocladia obscura</name>
    <dbReference type="NCBI Taxonomy" id="109957"/>
    <lineage>
        <taxon>Eukaryota</taxon>
        <taxon>Fungi</taxon>
        <taxon>Fungi incertae sedis</taxon>
        <taxon>Chytridiomycota</taxon>
        <taxon>Chytridiomycota incertae sedis</taxon>
        <taxon>Chytridiomycetes</taxon>
        <taxon>Chytridiales</taxon>
        <taxon>Chytriomycetaceae</taxon>
        <taxon>Physocladia</taxon>
    </lineage>
</organism>
<evidence type="ECO:0000313" key="3">
    <source>
        <dbReference type="Proteomes" id="UP001211907"/>
    </source>
</evidence>
<evidence type="ECO:0000313" key="2">
    <source>
        <dbReference type="EMBL" id="KAJ3113029.1"/>
    </source>
</evidence>
<reference evidence="2" key="1">
    <citation type="submission" date="2020-05" db="EMBL/GenBank/DDBJ databases">
        <title>Phylogenomic resolution of chytrid fungi.</title>
        <authorList>
            <person name="Stajich J.E."/>
            <person name="Amses K."/>
            <person name="Simmons R."/>
            <person name="Seto K."/>
            <person name="Myers J."/>
            <person name="Bonds A."/>
            <person name="Quandt C.A."/>
            <person name="Barry K."/>
            <person name="Liu P."/>
            <person name="Grigoriev I."/>
            <person name="Longcore J.E."/>
            <person name="James T.Y."/>
        </authorList>
    </citation>
    <scope>NUCLEOTIDE SEQUENCE</scope>
    <source>
        <strain evidence="2">JEL0513</strain>
    </source>
</reference>
<name>A0AAD5SVS8_9FUNG</name>
<evidence type="ECO:0000256" key="1">
    <source>
        <dbReference type="SAM" id="MobiDB-lite"/>
    </source>
</evidence>
<feature type="region of interest" description="Disordered" evidence="1">
    <location>
        <begin position="34"/>
        <end position="69"/>
    </location>
</feature>
<feature type="compositionally biased region" description="Acidic residues" evidence="1">
    <location>
        <begin position="91"/>
        <end position="105"/>
    </location>
</feature>
<proteinExistence type="predicted"/>
<dbReference type="AlphaFoldDB" id="A0AAD5SVS8"/>
<feature type="region of interest" description="Disordered" evidence="1">
    <location>
        <begin position="87"/>
        <end position="109"/>
    </location>
</feature>
<dbReference type="Proteomes" id="UP001211907">
    <property type="component" value="Unassembled WGS sequence"/>
</dbReference>
<keyword evidence="3" id="KW-1185">Reference proteome</keyword>
<protein>
    <submittedName>
        <fullName evidence="2">Uncharacterized protein</fullName>
    </submittedName>
</protein>